<evidence type="ECO:0000256" key="1">
    <source>
        <dbReference type="SAM" id="SignalP"/>
    </source>
</evidence>
<organism evidence="2 3">
    <name type="scientific">Candidatus Ignatzschineria merdigallinarum</name>
    <dbReference type="NCBI Taxonomy" id="2838621"/>
    <lineage>
        <taxon>Bacteria</taxon>
        <taxon>Pseudomonadati</taxon>
        <taxon>Pseudomonadota</taxon>
        <taxon>Gammaproteobacteria</taxon>
        <taxon>Cardiobacteriales</taxon>
        <taxon>Ignatzschineriaceae</taxon>
        <taxon>Ignatzschineria</taxon>
    </lineage>
</organism>
<comment type="caution">
    <text evidence="2">The sequence shown here is derived from an EMBL/GenBank/DDBJ whole genome shotgun (WGS) entry which is preliminary data.</text>
</comment>
<dbReference type="EMBL" id="DXHP01000081">
    <property type="protein sequence ID" value="HIW06415.1"/>
    <property type="molecule type" value="Genomic_DNA"/>
</dbReference>
<reference evidence="2" key="1">
    <citation type="journal article" date="2021" name="PeerJ">
        <title>Extensive microbial diversity within the chicken gut microbiome revealed by metagenomics and culture.</title>
        <authorList>
            <person name="Gilroy R."/>
            <person name="Ravi A."/>
            <person name="Getino M."/>
            <person name="Pursley I."/>
            <person name="Horton D.L."/>
            <person name="Alikhan N.F."/>
            <person name="Baker D."/>
            <person name="Gharbi K."/>
            <person name="Hall N."/>
            <person name="Watson M."/>
            <person name="Adriaenssens E.M."/>
            <person name="Foster-Nyarko E."/>
            <person name="Jarju S."/>
            <person name="Secka A."/>
            <person name="Antonio M."/>
            <person name="Oren A."/>
            <person name="Chaudhuri R.R."/>
            <person name="La Ragione R."/>
            <person name="Hildebrand F."/>
            <person name="Pallen M.J."/>
        </authorList>
    </citation>
    <scope>NUCLEOTIDE SEQUENCE</scope>
    <source>
        <strain evidence="2">CHK160-9182</strain>
    </source>
</reference>
<feature type="signal peptide" evidence="1">
    <location>
        <begin position="1"/>
        <end position="29"/>
    </location>
</feature>
<accession>A0A9D1Q442</accession>
<dbReference type="Proteomes" id="UP000823934">
    <property type="component" value="Unassembled WGS sequence"/>
</dbReference>
<evidence type="ECO:0000313" key="3">
    <source>
        <dbReference type="Proteomes" id="UP000823934"/>
    </source>
</evidence>
<gene>
    <name evidence="2" type="ORF">H9889_03695</name>
</gene>
<reference evidence="2" key="2">
    <citation type="submission" date="2021-04" db="EMBL/GenBank/DDBJ databases">
        <authorList>
            <person name="Gilroy R."/>
        </authorList>
    </citation>
    <scope>NUCLEOTIDE SEQUENCE</scope>
    <source>
        <strain evidence="2">CHK160-9182</strain>
    </source>
</reference>
<sequence>MLKYPVFKPLSSKAALVLILSALLSTASADVIFLQNGDRISGKIILIENNIVHVNTDYAGILKLKSRNIVQFSLTAPMSVKESRFTESIPATEVVYDVSRKGGENRLFIKSHGIPSSIPFNKELVVAKVNGATLKAQEFKHSGNVDLSANFDHDSSKTIRYRFKGNYKLEHGLWRHGFTGNLYRKRDNDKTKSYYYNAGYSVDRFFSRHFFWQGSIDYQYDWIEDIRENFLVGAGPGWQVWDHARSSLSLTTLLNYQELHFKQGDQSSNPQMTLKWDYQQYLFNQQFKFYSNGSIGRSFNQDVSLDLNLNATLAYKLTDSLSLNTGFQYEQLKAKRGDSKNRSVSLGIGYQW</sequence>
<keyword evidence="1" id="KW-0732">Signal</keyword>
<dbReference type="Pfam" id="PF04338">
    <property type="entry name" value="DUF481"/>
    <property type="match status" value="1"/>
</dbReference>
<evidence type="ECO:0000313" key="2">
    <source>
        <dbReference type="EMBL" id="HIW06415.1"/>
    </source>
</evidence>
<feature type="chain" id="PRO_5038756122" evidence="1">
    <location>
        <begin position="30"/>
        <end position="352"/>
    </location>
</feature>
<name>A0A9D1Q442_9GAMM</name>
<dbReference type="AlphaFoldDB" id="A0A9D1Q442"/>
<protein>
    <submittedName>
        <fullName evidence="2">DUF481 domain-containing protein</fullName>
    </submittedName>
</protein>
<proteinExistence type="predicted"/>
<dbReference type="InterPro" id="IPR007433">
    <property type="entry name" value="DUF481"/>
</dbReference>